<dbReference type="GO" id="GO:0005829">
    <property type="term" value="C:cytosol"/>
    <property type="evidence" value="ECO:0007669"/>
    <property type="project" value="UniProtKB-SubCell"/>
</dbReference>
<dbReference type="PANTHER" id="PTHR34773">
    <property type="entry name" value="FLAGELLAR SECRETION CHAPERONE FLIS"/>
    <property type="match status" value="1"/>
</dbReference>
<dbReference type="Pfam" id="PF02561">
    <property type="entry name" value="FliS"/>
    <property type="match status" value="1"/>
</dbReference>
<dbReference type="GO" id="GO:0044780">
    <property type="term" value="P:bacterial-type flagellum assembly"/>
    <property type="evidence" value="ECO:0007669"/>
    <property type="project" value="InterPro"/>
</dbReference>
<dbReference type="AlphaFoldDB" id="A0A5J5FVW5"/>
<dbReference type="InterPro" id="IPR003713">
    <property type="entry name" value="FliS"/>
</dbReference>
<keyword evidence="7" id="KW-0282">Flagellum</keyword>
<evidence type="ECO:0000256" key="1">
    <source>
        <dbReference type="ARBA" id="ARBA00004514"/>
    </source>
</evidence>
<keyword evidence="5" id="KW-0143">Chaperone</keyword>
<proteinExistence type="inferred from homology"/>
<dbReference type="PANTHER" id="PTHR34773:SF1">
    <property type="entry name" value="FLAGELLAR SECRETION CHAPERONE FLIS"/>
    <property type="match status" value="1"/>
</dbReference>
<dbReference type="EMBL" id="VYKK01000028">
    <property type="protein sequence ID" value="KAA8997979.1"/>
    <property type="molecule type" value="Genomic_DNA"/>
</dbReference>
<keyword evidence="3 6" id="KW-0963">Cytoplasm</keyword>
<keyword evidence="8" id="KW-1185">Reference proteome</keyword>
<evidence type="ECO:0000313" key="8">
    <source>
        <dbReference type="Proteomes" id="UP000367750"/>
    </source>
</evidence>
<dbReference type="SUPFAM" id="SSF101116">
    <property type="entry name" value="Flagellar export chaperone FliS"/>
    <property type="match status" value="1"/>
</dbReference>
<dbReference type="NCBIfam" id="TIGR00208">
    <property type="entry name" value="fliS"/>
    <property type="match status" value="1"/>
</dbReference>
<evidence type="ECO:0000256" key="5">
    <source>
        <dbReference type="ARBA" id="ARBA00023186"/>
    </source>
</evidence>
<comment type="similarity">
    <text evidence="2 6">Belongs to the FliS family.</text>
</comment>
<evidence type="ECO:0000256" key="4">
    <source>
        <dbReference type="ARBA" id="ARBA00022795"/>
    </source>
</evidence>
<keyword evidence="7" id="KW-0969">Cilium</keyword>
<reference evidence="7 8" key="1">
    <citation type="submission" date="2019-09" db="EMBL/GenBank/DDBJ databases">
        <title>Bacillus ochoae sp. nov., Paenibacillus whitsoniae sp. nov., Paenibacillus spiritus sp. nov. Isolated from the Mars Exploration Rover during spacecraft assembly.</title>
        <authorList>
            <person name="Seuylemezian A."/>
            <person name="Vaishampayan P."/>
        </authorList>
    </citation>
    <scope>NUCLEOTIDE SEQUENCE [LARGE SCALE GENOMIC DNA]</scope>
    <source>
        <strain evidence="7 8">MER_111</strain>
    </source>
</reference>
<dbReference type="Proteomes" id="UP000367750">
    <property type="component" value="Unassembled WGS sequence"/>
</dbReference>
<protein>
    <recommendedName>
        <fullName evidence="6">Flagellar secretion chaperone FliS</fullName>
    </recommendedName>
</protein>
<evidence type="ECO:0000256" key="3">
    <source>
        <dbReference type="ARBA" id="ARBA00022490"/>
    </source>
</evidence>
<evidence type="ECO:0000256" key="6">
    <source>
        <dbReference type="PIRNR" id="PIRNR039090"/>
    </source>
</evidence>
<evidence type="ECO:0000313" key="7">
    <source>
        <dbReference type="EMBL" id="KAA8997979.1"/>
    </source>
</evidence>
<sequence length="129" mass="14616">MVTSPYEKYRQSSVNTSTPSQLLIMLFDGAIRFTRAGVEGLNESNIIKTNQNLVKAQAILSELMTSLNPGYEISKSLYSLYEYIKHLLIQANIKKEIAPAEEALGYLTELRTTWMEASKQSMMQEQHHG</sequence>
<keyword evidence="4 6" id="KW-1005">Bacterial flagellum biogenesis</keyword>
<keyword evidence="7" id="KW-0966">Cell projection</keyword>
<comment type="caution">
    <text evidence="7">The sequence shown here is derived from an EMBL/GenBank/DDBJ whole genome shotgun (WGS) entry which is preliminary data.</text>
</comment>
<dbReference type="RefSeq" id="WP_150459479.1">
    <property type="nucleotide sequence ID" value="NZ_VYKK01000028.1"/>
</dbReference>
<dbReference type="Gene3D" id="1.20.120.340">
    <property type="entry name" value="Flagellar protein FliS"/>
    <property type="match status" value="1"/>
</dbReference>
<organism evidence="7 8">
    <name type="scientific">Paenibacillus spiritus</name>
    <dbReference type="NCBI Taxonomy" id="2496557"/>
    <lineage>
        <taxon>Bacteria</taxon>
        <taxon>Bacillati</taxon>
        <taxon>Bacillota</taxon>
        <taxon>Bacilli</taxon>
        <taxon>Bacillales</taxon>
        <taxon>Paenibacillaceae</taxon>
        <taxon>Paenibacillus</taxon>
    </lineage>
</organism>
<dbReference type="PIRSF" id="PIRSF039090">
    <property type="entry name" value="Flis"/>
    <property type="match status" value="1"/>
</dbReference>
<dbReference type="InterPro" id="IPR036584">
    <property type="entry name" value="FliS_sf"/>
</dbReference>
<gene>
    <name evidence="7" type="primary">fliS</name>
    <name evidence="7" type="ORF">F4V43_17145</name>
</gene>
<name>A0A5J5FVW5_9BACL</name>
<accession>A0A5J5FVW5</accession>
<evidence type="ECO:0000256" key="2">
    <source>
        <dbReference type="ARBA" id="ARBA00008787"/>
    </source>
</evidence>
<dbReference type="OrthoDB" id="1524959at2"/>
<dbReference type="CDD" id="cd16098">
    <property type="entry name" value="FliS"/>
    <property type="match status" value="1"/>
</dbReference>
<dbReference type="GO" id="GO:0071973">
    <property type="term" value="P:bacterial-type flagellum-dependent cell motility"/>
    <property type="evidence" value="ECO:0007669"/>
    <property type="project" value="TreeGrafter"/>
</dbReference>
<comment type="subcellular location">
    <subcellularLocation>
        <location evidence="1 6">Cytoplasm</location>
        <location evidence="1 6">Cytosol</location>
    </subcellularLocation>
</comment>